<keyword evidence="5" id="KW-0808">Transferase</keyword>
<gene>
    <name evidence="13" type="primary">LOC111089681</name>
</gene>
<evidence type="ECO:0000256" key="3">
    <source>
        <dbReference type="ARBA" id="ARBA00004906"/>
    </source>
</evidence>
<dbReference type="GeneID" id="111089681"/>
<evidence type="ECO:0000313" key="13">
    <source>
        <dbReference type="RefSeq" id="XP_022258317.1"/>
    </source>
</evidence>
<keyword evidence="6 10" id="KW-0812">Transmembrane</keyword>
<feature type="transmembrane region" description="Helical" evidence="10">
    <location>
        <begin position="55"/>
        <end position="75"/>
    </location>
</feature>
<evidence type="ECO:0000256" key="1">
    <source>
        <dbReference type="ARBA" id="ARBA00000900"/>
    </source>
</evidence>
<dbReference type="RefSeq" id="XP_022258317.1">
    <property type="nucleotide sequence ID" value="XM_022402609.1"/>
</dbReference>
<evidence type="ECO:0000256" key="10">
    <source>
        <dbReference type="SAM" id="Phobius"/>
    </source>
</evidence>
<feature type="domain" description="E3 ubiquitin-protein ligase MARCHF6-like C-terminal" evidence="11">
    <location>
        <begin position="274"/>
        <end position="443"/>
    </location>
</feature>
<proteinExistence type="predicted"/>
<name>A0ABM1TR11_LIMPO</name>
<comment type="subcellular location">
    <subcellularLocation>
        <location evidence="2">Membrane</location>
        <topology evidence="2">Multi-pass membrane protein</topology>
    </subcellularLocation>
</comment>
<keyword evidence="8 10" id="KW-1133">Transmembrane helix</keyword>
<evidence type="ECO:0000256" key="7">
    <source>
        <dbReference type="ARBA" id="ARBA00022786"/>
    </source>
</evidence>
<dbReference type="InterPro" id="IPR056521">
    <property type="entry name" value="MARCHF6-like_C"/>
</dbReference>
<evidence type="ECO:0000313" key="12">
    <source>
        <dbReference type="Proteomes" id="UP000694941"/>
    </source>
</evidence>
<dbReference type="PANTHER" id="PTHR13145:SF0">
    <property type="entry name" value="E3 UBIQUITIN-PROTEIN LIGASE MARCHF6"/>
    <property type="match status" value="1"/>
</dbReference>
<keyword evidence="7" id="KW-0833">Ubl conjugation pathway</keyword>
<reference evidence="13" key="1">
    <citation type="submission" date="2025-08" db="UniProtKB">
        <authorList>
            <consortium name="RefSeq"/>
        </authorList>
    </citation>
    <scope>IDENTIFICATION</scope>
    <source>
        <tissue evidence="13">Muscle</tissue>
    </source>
</reference>
<evidence type="ECO:0000256" key="2">
    <source>
        <dbReference type="ARBA" id="ARBA00004141"/>
    </source>
</evidence>
<evidence type="ECO:0000256" key="5">
    <source>
        <dbReference type="ARBA" id="ARBA00022679"/>
    </source>
</evidence>
<accession>A0ABM1TR11</accession>
<comment type="pathway">
    <text evidence="3">Protein modification; protein ubiquitination.</text>
</comment>
<dbReference type="PANTHER" id="PTHR13145">
    <property type="entry name" value="SSM4 PROTEIN"/>
    <property type="match status" value="1"/>
</dbReference>
<feature type="transmembrane region" description="Helical" evidence="10">
    <location>
        <begin position="241"/>
        <end position="262"/>
    </location>
</feature>
<feature type="transmembrane region" description="Helical" evidence="10">
    <location>
        <begin position="417"/>
        <end position="435"/>
    </location>
</feature>
<organism evidence="12 13">
    <name type="scientific">Limulus polyphemus</name>
    <name type="common">Atlantic horseshoe crab</name>
    <dbReference type="NCBI Taxonomy" id="6850"/>
    <lineage>
        <taxon>Eukaryota</taxon>
        <taxon>Metazoa</taxon>
        <taxon>Ecdysozoa</taxon>
        <taxon>Arthropoda</taxon>
        <taxon>Chelicerata</taxon>
        <taxon>Merostomata</taxon>
        <taxon>Xiphosura</taxon>
        <taxon>Limulidae</taxon>
        <taxon>Limulus</taxon>
    </lineage>
</organism>
<sequence>MVGFTVVYIFSSFIVLVRDVLQQKSSRYLPSLYDLEYSAVHNFIMSSVFKEVKEVFVFFTLYVAVTWLIICFPAWSITKYLPTVLPFCIPLSSEELVSELSLEIIILQVFLPLMFDKELFYQLFKSFISAWLFSVLHHLGIHLYFFGTRIVSKQKNKEQRNESFPKEEQMWVHSDEQTPEKAFSGKYNSESPSFISLRIFLFLALASLSMITSGFLILVIPVLLGRMIFDKFLGKPNAHDAYTITCGLFVLWMGLRLVNFMYKDYQKALQSNCMVNTVKSWLIITLKSLTGMFLVLGILPLILGLFFELVFIIPFQLPYSEAPVFYIFQDWIIGVLQIKLLAAVILTRPGWWLAHITDQICSHGFSHVSLRFVCINLVLPVVLALGLALALPFLISTSLVILFELSYETRNRILRKFYPVVLGTVTVSLVLNYLLRRLSRMYKKYCDEKYIIGHYLVNCVQDDGDPLHQ</sequence>
<protein>
    <recommendedName>
        <fullName evidence="4">RING-type E3 ubiquitin transferase</fullName>
        <ecNumber evidence="4">2.3.2.27</ecNumber>
    </recommendedName>
</protein>
<feature type="transmembrane region" description="Helical" evidence="10">
    <location>
        <begin position="325"/>
        <end position="347"/>
    </location>
</feature>
<feature type="transmembrane region" description="Helical" evidence="10">
    <location>
        <begin position="199"/>
        <end position="229"/>
    </location>
</feature>
<feature type="transmembrane region" description="Helical" evidence="10">
    <location>
        <begin position="368"/>
        <end position="397"/>
    </location>
</feature>
<keyword evidence="9 10" id="KW-0472">Membrane</keyword>
<evidence type="ECO:0000259" key="11">
    <source>
        <dbReference type="Pfam" id="PF23113"/>
    </source>
</evidence>
<evidence type="ECO:0000256" key="6">
    <source>
        <dbReference type="ARBA" id="ARBA00022692"/>
    </source>
</evidence>
<dbReference type="EC" id="2.3.2.27" evidence="4"/>
<feature type="transmembrane region" description="Helical" evidence="10">
    <location>
        <begin position="289"/>
        <end position="313"/>
    </location>
</feature>
<dbReference type="Proteomes" id="UP000694941">
    <property type="component" value="Unplaced"/>
</dbReference>
<evidence type="ECO:0000256" key="4">
    <source>
        <dbReference type="ARBA" id="ARBA00012483"/>
    </source>
</evidence>
<keyword evidence="12" id="KW-1185">Reference proteome</keyword>
<feature type="transmembrane region" description="Helical" evidence="10">
    <location>
        <begin position="127"/>
        <end position="147"/>
    </location>
</feature>
<evidence type="ECO:0000256" key="8">
    <source>
        <dbReference type="ARBA" id="ARBA00022989"/>
    </source>
</evidence>
<dbReference type="Pfam" id="PF23113">
    <property type="entry name" value="MARCHF6_C"/>
    <property type="match status" value="1"/>
</dbReference>
<comment type="catalytic activity">
    <reaction evidence="1">
        <text>S-ubiquitinyl-[E2 ubiquitin-conjugating enzyme]-L-cysteine + [acceptor protein]-L-lysine = [E2 ubiquitin-conjugating enzyme]-L-cysteine + N(6)-ubiquitinyl-[acceptor protein]-L-lysine.</text>
        <dbReference type="EC" id="2.3.2.27"/>
    </reaction>
</comment>
<evidence type="ECO:0000256" key="9">
    <source>
        <dbReference type="ARBA" id="ARBA00023136"/>
    </source>
</evidence>